<feature type="region of interest" description="Disordered" evidence="1">
    <location>
        <begin position="24"/>
        <end position="81"/>
    </location>
</feature>
<evidence type="ECO:0000313" key="3">
    <source>
        <dbReference type="Proteomes" id="UP000324222"/>
    </source>
</evidence>
<gene>
    <name evidence="2" type="ORF">E2C01_030777</name>
</gene>
<protein>
    <submittedName>
        <fullName evidence="2">Uncharacterized protein</fullName>
    </submittedName>
</protein>
<keyword evidence="3" id="KW-1185">Reference proteome</keyword>
<dbReference type="AlphaFoldDB" id="A0A5B7ESS7"/>
<sequence length="81" mass="9364">MCRGIEGVKLGQCDSGKAVLGCTFGLKGLGNHDKGNDITRGRKSEEEEEEEKEEKEEKKKKKKKKKKEKKKKKKRNPWNFN</sequence>
<name>A0A5B7ESS7_PORTR</name>
<dbReference type="EMBL" id="VSRR010003741">
    <property type="protein sequence ID" value="MPC37302.1"/>
    <property type="molecule type" value="Genomic_DNA"/>
</dbReference>
<comment type="caution">
    <text evidence="2">The sequence shown here is derived from an EMBL/GenBank/DDBJ whole genome shotgun (WGS) entry which is preliminary data.</text>
</comment>
<feature type="compositionally biased region" description="Basic residues" evidence="1">
    <location>
        <begin position="58"/>
        <end position="81"/>
    </location>
</feature>
<proteinExistence type="predicted"/>
<accession>A0A5B7ESS7</accession>
<dbReference type="Proteomes" id="UP000324222">
    <property type="component" value="Unassembled WGS sequence"/>
</dbReference>
<organism evidence="2 3">
    <name type="scientific">Portunus trituberculatus</name>
    <name type="common">Swimming crab</name>
    <name type="synonym">Neptunus trituberculatus</name>
    <dbReference type="NCBI Taxonomy" id="210409"/>
    <lineage>
        <taxon>Eukaryota</taxon>
        <taxon>Metazoa</taxon>
        <taxon>Ecdysozoa</taxon>
        <taxon>Arthropoda</taxon>
        <taxon>Crustacea</taxon>
        <taxon>Multicrustacea</taxon>
        <taxon>Malacostraca</taxon>
        <taxon>Eumalacostraca</taxon>
        <taxon>Eucarida</taxon>
        <taxon>Decapoda</taxon>
        <taxon>Pleocyemata</taxon>
        <taxon>Brachyura</taxon>
        <taxon>Eubrachyura</taxon>
        <taxon>Portunoidea</taxon>
        <taxon>Portunidae</taxon>
        <taxon>Portuninae</taxon>
        <taxon>Portunus</taxon>
    </lineage>
</organism>
<evidence type="ECO:0000256" key="1">
    <source>
        <dbReference type="SAM" id="MobiDB-lite"/>
    </source>
</evidence>
<reference evidence="2 3" key="1">
    <citation type="submission" date="2019-05" db="EMBL/GenBank/DDBJ databases">
        <title>Another draft genome of Portunus trituberculatus and its Hox gene families provides insights of decapod evolution.</title>
        <authorList>
            <person name="Jeong J.-H."/>
            <person name="Song I."/>
            <person name="Kim S."/>
            <person name="Choi T."/>
            <person name="Kim D."/>
            <person name="Ryu S."/>
            <person name="Kim W."/>
        </authorList>
    </citation>
    <scope>NUCLEOTIDE SEQUENCE [LARGE SCALE GENOMIC DNA]</scope>
    <source>
        <tissue evidence="2">Muscle</tissue>
    </source>
</reference>
<feature type="compositionally biased region" description="Basic and acidic residues" evidence="1">
    <location>
        <begin position="30"/>
        <end position="45"/>
    </location>
</feature>
<evidence type="ECO:0000313" key="2">
    <source>
        <dbReference type="EMBL" id="MPC37302.1"/>
    </source>
</evidence>